<accession>A0A1V3WYE1</accession>
<dbReference type="Proteomes" id="UP000189229">
    <property type="component" value="Unassembled WGS sequence"/>
</dbReference>
<reference evidence="2 3" key="1">
    <citation type="submission" date="2017-02" db="EMBL/GenBank/DDBJ databases">
        <title>Complete genome sequences of Mycobacterium kansasii strains isolated from rhesus macaques.</title>
        <authorList>
            <person name="Panda A."/>
            <person name="Nagaraj S."/>
            <person name="Zhao X."/>
            <person name="Tettelin H."/>
            <person name="Detolla L.J."/>
        </authorList>
    </citation>
    <scope>NUCLEOTIDE SEQUENCE [LARGE SCALE GENOMIC DNA]</scope>
    <source>
        <strain evidence="2 3">11-3813</strain>
    </source>
</reference>
<protein>
    <submittedName>
        <fullName evidence="2">Uncharacterized protein</fullName>
    </submittedName>
</protein>
<proteinExistence type="predicted"/>
<dbReference type="AlphaFoldDB" id="A0A1V3WYE1"/>
<gene>
    <name evidence="2" type="ORF">BZL30_5718</name>
</gene>
<evidence type="ECO:0000313" key="2">
    <source>
        <dbReference type="EMBL" id="OOK71975.1"/>
    </source>
</evidence>
<sequence>MVHRIPAALSATAGSVNDGAMIAARAGARLGNNAKPSAAPARAALLRKFARAVRLPPVVTSAPRPRSDSGPDPSAGPPKRRQATAAGGVADIDREIQHVGATA</sequence>
<organism evidence="2 3">
    <name type="scientific">Mycobacterium kansasii</name>
    <dbReference type="NCBI Taxonomy" id="1768"/>
    <lineage>
        <taxon>Bacteria</taxon>
        <taxon>Bacillati</taxon>
        <taxon>Actinomycetota</taxon>
        <taxon>Actinomycetes</taxon>
        <taxon>Mycobacteriales</taxon>
        <taxon>Mycobacteriaceae</taxon>
        <taxon>Mycobacterium</taxon>
    </lineage>
</organism>
<evidence type="ECO:0000256" key="1">
    <source>
        <dbReference type="SAM" id="MobiDB-lite"/>
    </source>
</evidence>
<feature type="compositionally biased region" description="Low complexity" evidence="1">
    <location>
        <begin position="61"/>
        <end position="73"/>
    </location>
</feature>
<name>A0A1V3WYE1_MYCKA</name>
<dbReference type="EMBL" id="MVBM01000005">
    <property type="protein sequence ID" value="OOK71975.1"/>
    <property type="molecule type" value="Genomic_DNA"/>
</dbReference>
<feature type="region of interest" description="Disordered" evidence="1">
    <location>
        <begin position="56"/>
        <end position="103"/>
    </location>
</feature>
<evidence type="ECO:0000313" key="3">
    <source>
        <dbReference type="Proteomes" id="UP000189229"/>
    </source>
</evidence>
<comment type="caution">
    <text evidence="2">The sequence shown here is derived from an EMBL/GenBank/DDBJ whole genome shotgun (WGS) entry which is preliminary data.</text>
</comment>